<organism evidence="2 3">
    <name type="scientific">Massarina eburnea CBS 473.64</name>
    <dbReference type="NCBI Taxonomy" id="1395130"/>
    <lineage>
        <taxon>Eukaryota</taxon>
        <taxon>Fungi</taxon>
        <taxon>Dikarya</taxon>
        <taxon>Ascomycota</taxon>
        <taxon>Pezizomycotina</taxon>
        <taxon>Dothideomycetes</taxon>
        <taxon>Pleosporomycetidae</taxon>
        <taxon>Pleosporales</taxon>
        <taxon>Massarineae</taxon>
        <taxon>Massarinaceae</taxon>
        <taxon>Massarina</taxon>
    </lineage>
</organism>
<dbReference type="EMBL" id="MU006777">
    <property type="protein sequence ID" value="KAF2645556.1"/>
    <property type="molecule type" value="Genomic_DNA"/>
</dbReference>
<keyword evidence="3" id="KW-1185">Reference proteome</keyword>
<gene>
    <name evidence="2" type="ORF">P280DRAFT_465371</name>
</gene>
<feature type="compositionally biased region" description="Polar residues" evidence="1">
    <location>
        <begin position="240"/>
        <end position="257"/>
    </location>
</feature>
<dbReference type="Proteomes" id="UP000799753">
    <property type="component" value="Unassembled WGS sequence"/>
</dbReference>
<dbReference type="OrthoDB" id="3771532at2759"/>
<sequence length="268" mass="29290">MCTYFTLHYVCGHSHISHRCPHSTTSNGGCEIKSYLEQDWEDDCMKCRVANGRNPGVATGLYELAERLGVKGEPTGQEKGFGTGLIGSAGEEHGGLGHQGDDIEDRLREAFRYDQERQMAGMMTSYGSPQGLVDGNALLFNRPTPRTTRKPANVFSGEDMSSSHILMHNGMGNEPTDGNKALEAYRPPRKQARPNSGTTNASGRSHIKGRAAAMVNEEVHAEGELVSGLEKRHGGKDGNIRTSARGKSQRLNTSRVTCYSAYSRDTWK</sequence>
<feature type="compositionally biased region" description="Basic and acidic residues" evidence="1">
    <location>
        <begin position="225"/>
        <end position="239"/>
    </location>
</feature>
<evidence type="ECO:0000313" key="3">
    <source>
        <dbReference type="Proteomes" id="UP000799753"/>
    </source>
</evidence>
<feature type="compositionally biased region" description="Polar residues" evidence="1">
    <location>
        <begin position="193"/>
        <end position="203"/>
    </location>
</feature>
<evidence type="ECO:0000313" key="2">
    <source>
        <dbReference type="EMBL" id="KAF2645556.1"/>
    </source>
</evidence>
<accession>A0A6A6SCI2</accession>
<name>A0A6A6SCI2_9PLEO</name>
<evidence type="ECO:0000256" key="1">
    <source>
        <dbReference type="SAM" id="MobiDB-lite"/>
    </source>
</evidence>
<protein>
    <submittedName>
        <fullName evidence="2">Uncharacterized protein</fullName>
    </submittedName>
</protein>
<reference evidence="2" key="1">
    <citation type="journal article" date="2020" name="Stud. Mycol.">
        <title>101 Dothideomycetes genomes: a test case for predicting lifestyles and emergence of pathogens.</title>
        <authorList>
            <person name="Haridas S."/>
            <person name="Albert R."/>
            <person name="Binder M."/>
            <person name="Bloem J."/>
            <person name="Labutti K."/>
            <person name="Salamov A."/>
            <person name="Andreopoulos B."/>
            <person name="Baker S."/>
            <person name="Barry K."/>
            <person name="Bills G."/>
            <person name="Bluhm B."/>
            <person name="Cannon C."/>
            <person name="Castanera R."/>
            <person name="Culley D."/>
            <person name="Daum C."/>
            <person name="Ezra D."/>
            <person name="Gonzalez J."/>
            <person name="Henrissat B."/>
            <person name="Kuo A."/>
            <person name="Liang C."/>
            <person name="Lipzen A."/>
            <person name="Lutzoni F."/>
            <person name="Magnuson J."/>
            <person name="Mondo S."/>
            <person name="Nolan M."/>
            <person name="Ohm R."/>
            <person name="Pangilinan J."/>
            <person name="Park H.-J."/>
            <person name="Ramirez L."/>
            <person name="Alfaro M."/>
            <person name="Sun H."/>
            <person name="Tritt A."/>
            <person name="Yoshinaga Y."/>
            <person name="Zwiers L.-H."/>
            <person name="Turgeon B."/>
            <person name="Goodwin S."/>
            <person name="Spatafora J."/>
            <person name="Crous P."/>
            <person name="Grigoriev I."/>
        </authorList>
    </citation>
    <scope>NUCLEOTIDE SEQUENCE</scope>
    <source>
        <strain evidence="2">CBS 473.64</strain>
    </source>
</reference>
<proteinExistence type="predicted"/>
<feature type="region of interest" description="Disordered" evidence="1">
    <location>
        <begin position="225"/>
        <end position="257"/>
    </location>
</feature>
<dbReference type="AlphaFoldDB" id="A0A6A6SCI2"/>
<feature type="region of interest" description="Disordered" evidence="1">
    <location>
        <begin position="187"/>
        <end position="206"/>
    </location>
</feature>